<dbReference type="InterPro" id="IPR029044">
    <property type="entry name" value="Nucleotide-diphossugar_trans"/>
</dbReference>
<dbReference type="PANTHER" id="PTHR43777">
    <property type="entry name" value="MOLYBDENUM COFACTOR CYTIDYLYLTRANSFERASE"/>
    <property type="match status" value="1"/>
</dbReference>
<dbReference type="AlphaFoldDB" id="A0AAI8ZJ22"/>
<dbReference type="Gene3D" id="3.90.550.10">
    <property type="entry name" value="Spore Coat Polysaccharide Biosynthesis Protein SpsA, Chain A"/>
    <property type="match status" value="1"/>
</dbReference>
<dbReference type="Pfam" id="PF12804">
    <property type="entry name" value="NTP_transf_3"/>
    <property type="match status" value="1"/>
</dbReference>
<evidence type="ECO:0000313" key="2">
    <source>
        <dbReference type="EMBL" id="CCE75844.1"/>
    </source>
</evidence>
<organism evidence="2 3">
    <name type="scientific">Clavibacter nebraskensis NCPPB 2581</name>
    <dbReference type="NCBI Taxonomy" id="1097677"/>
    <lineage>
        <taxon>Bacteria</taxon>
        <taxon>Bacillati</taxon>
        <taxon>Actinomycetota</taxon>
        <taxon>Actinomycetes</taxon>
        <taxon>Micrococcales</taxon>
        <taxon>Microbacteriaceae</taxon>
        <taxon>Clavibacter</taxon>
    </lineage>
</organism>
<sequence>MAGSRDADDDRRSARRIAGVVLAAGAGTRFGGPKALATHPEGTPWLATAIRALADGGCSPVLVVLGASADEAAALLGTLPEADGALVVRADDWADGMSTSLRAALRAAAALDPPPVALAVVPVDVPDLDAATVRRTLDAAPVDSSTLRQAVFRRRPGHPALLGRDHWQPLAAEVRGDAGARAYLAAHGALLVETADLSTGEDVDRRPRRGDA</sequence>
<dbReference type="GO" id="GO:0016779">
    <property type="term" value="F:nucleotidyltransferase activity"/>
    <property type="evidence" value="ECO:0007669"/>
    <property type="project" value="UniProtKB-ARBA"/>
</dbReference>
<dbReference type="InterPro" id="IPR025877">
    <property type="entry name" value="MobA-like_NTP_Trfase"/>
</dbReference>
<keyword evidence="2" id="KW-0808">Transferase</keyword>
<evidence type="ECO:0000259" key="1">
    <source>
        <dbReference type="Pfam" id="PF12804"/>
    </source>
</evidence>
<reference evidence="2 3" key="1">
    <citation type="submission" date="2011-11" db="EMBL/GenBank/DDBJ databases">
        <authorList>
            <person name="Gartemann K."/>
        </authorList>
    </citation>
    <scope>NUCLEOTIDE SEQUENCE [LARGE SCALE GENOMIC DNA]</scope>
    <source>
        <strain evidence="3">NCPPB 2581</strain>
    </source>
</reference>
<accession>A0AAI8ZJ22</accession>
<dbReference type="EMBL" id="HE614873">
    <property type="protein sequence ID" value="CCE75844.1"/>
    <property type="molecule type" value="Genomic_DNA"/>
</dbReference>
<dbReference type="KEGG" id="cmc:CMN_01899"/>
<dbReference type="SUPFAM" id="SSF53448">
    <property type="entry name" value="Nucleotide-diphospho-sugar transferases"/>
    <property type="match status" value="1"/>
</dbReference>
<dbReference type="Proteomes" id="UP000012170">
    <property type="component" value="Chromosome"/>
</dbReference>
<protein>
    <submittedName>
        <fullName evidence="2">NTP transferase</fullName>
    </submittedName>
</protein>
<dbReference type="CDD" id="cd04182">
    <property type="entry name" value="GT_2_like_f"/>
    <property type="match status" value="1"/>
</dbReference>
<proteinExistence type="predicted"/>
<feature type="domain" description="MobA-like NTP transferase" evidence="1">
    <location>
        <begin position="19"/>
        <end position="187"/>
    </location>
</feature>
<dbReference type="RefSeq" id="WP_015490581.1">
    <property type="nucleotide sequence ID" value="NC_020891.1"/>
</dbReference>
<evidence type="ECO:0000313" key="3">
    <source>
        <dbReference type="Proteomes" id="UP000012170"/>
    </source>
</evidence>
<dbReference type="PANTHER" id="PTHR43777:SF1">
    <property type="entry name" value="MOLYBDENUM COFACTOR CYTIDYLYLTRANSFERASE"/>
    <property type="match status" value="1"/>
</dbReference>
<gene>
    <name evidence="2" type="ORF">CMN_01899</name>
</gene>
<name>A0AAI8ZJ22_9MICO</name>
<dbReference type="GeneID" id="92983687"/>
<reference evidence="3" key="2">
    <citation type="submission" date="2013-04" db="EMBL/GenBank/DDBJ databases">
        <title>The genome sequence of the maize-pathogen Clavibacter michiganensis subsp. nebraskensis.</title>
        <authorList>
            <person name="Gartemann K.H."/>
            <person name="Blom J."/>
            <person name="Dreiseikelmann B."/>
            <person name="Fluegel M."/>
            <person name="Jaenicke S."/>
            <person name="Linke B."/>
            <person name="Sczcepanowski R."/>
            <person name="Wittmann J."/>
            <person name="Goesmann A."/>
            <person name="Puehler A."/>
            <person name="Eichenlaub R."/>
            <person name="Rueckert C."/>
        </authorList>
    </citation>
    <scope>NUCLEOTIDE SEQUENCE [LARGE SCALE GENOMIC DNA]</scope>
    <source>
        <strain evidence="3">NCPPB 2581</strain>
    </source>
</reference>